<proteinExistence type="predicted"/>
<name>A0ABD3TER7_9LAMI</name>
<evidence type="ECO:0000256" key="1">
    <source>
        <dbReference type="SAM" id="Phobius"/>
    </source>
</evidence>
<dbReference type="Proteomes" id="UP001634393">
    <property type="component" value="Unassembled WGS sequence"/>
</dbReference>
<feature type="transmembrane region" description="Helical" evidence="1">
    <location>
        <begin position="486"/>
        <end position="509"/>
    </location>
</feature>
<feature type="transmembrane region" description="Helical" evidence="1">
    <location>
        <begin position="244"/>
        <end position="266"/>
    </location>
</feature>
<organism evidence="3 4">
    <name type="scientific">Penstemon smallii</name>
    <dbReference type="NCBI Taxonomy" id="265156"/>
    <lineage>
        <taxon>Eukaryota</taxon>
        <taxon>Viridiplantae</taxon>
        <taxon>Streptophyta</taxon>
        <taxon>Embryophyta</taxon>
        <taxon>Tracheophyta</taxon>
        <taxon>Spermatophyta</taxon>
        <taxon>Magnoliopsida</taxon>
        <taxon>eudicotyledons</taxon>
        <taxon>Gunneridae</taxon>
        <taxon>Pentapetalae</taxon>
        <taxon>asterids</taxon>
        <taxon>lamiids</taxon>
        <taxon>Lamiales</taxon>
        <taxon>Plantaginaceae</taxon>
        <taxon>Cheloneae</taxon>
        <taxon>Penstemon</taxon>
    </lineage>
</organism>
<evidence type="ECO:0000313" key="4">
    <source>
        <dbReference type="Proteomes" id="UP001634393"/>
    </source>
</evidence>
<comment type="caution">
    <text evidence="3">The sequence shown here is derived from an EMBL/GenBank/DDBJ whole genome shotgun (WGS) entry which is preliminary data.</text>
</comment>
<dbReference type="PANTHER" id="PTHR31414:SF31">
    <property type="entry name" value="PROTEIN TWEETY HOMOLOG"/>
    <property type="match status" value="1"/>
</dbReference>
<keyword evidence="1" id="KW-0472">Membrane</keyword>
<feature type="chain" id="PRO_5044776031" evidence="2">
    <location>
        <begin position="34"/>
        <end position="537"/>
    </location>
</feature>
<gene>
    <name evidence="3" type="ORF">ACJIZ3_010242</name>
</gene>
<feature type="transmembrane region" description="Helical" evidence="1">
    <location>
        <begin position="97"/>
        <end position="121"/>
    </location>
</feature>
<reference evidence="3 4" key="1">
    <citation type="submission" date="2024-12" db="EMBL/GenBank/DDBJ databases">
        <title>The unique morphological basis and parallel evolutionary history of personate flowers in Penstemon.</title>
        <authorList>
            <person name="Depatie T.H."/>
            <person name="Wessinger C.A."/>
        </authorList>
    </citation>
    <scope>NUCLEOTIDE SEQUENCE [LARGE SCALE GENOMIC DNA]</scope>
    <source>
        <strain evidence="3">WTNN_2</strain>
        <tissue evidence="3">Leaf</tissue>
    </source>
</reference>
<feature type="transmembrane region" description="Helical" evidence="1">
    <location>
        <begin position="273"/>
        <end position="299"/>
    </location>
</feature>
<keyword evidence="2" id="KW-0732">Signal</keyword>
<sequence>MFCIKRKPSSLLILTTLIFLGLSFFSSSGVVDAVENGPVSLGIQRSVLENGGNSTALVLAKERTRRKDPYDDLKYYTGGWDIGNVHYFTSVLYTGSLYFLFAAFWFVGFGIFLLLVCACICCCRRRKYGYSRFAYAFSLILLSLFTIAAVIGSVILYTGQAKFHDTTKSTLDYVLVQADSTVGNLKNVSNYLTTAKGVGVNNIFLPQDVQDHIDKVNNMISTAANTLDTVTQNNRDDIFHYLDIVMRILIIVAAVMLALALLGFLLSISGLQCLVYILVVACWILVAVTFILCGVFLVLHNVVGDTCVAMDDWVNNPTAHTTLDNIIPCVDPTTAQEALNQSKDVTYQMARLVNGIIVNVSNANNVPPNARPLYYNQSGPSVPILCNPYNPDKTDRVCAAGEVDLNNATQVWRNYECQVNGSNICTTVGRLTPSLYDQMSGAVNVSYGLYHYGPFLTNLVDCTFVRDTLTAIHNEHCPDLRLYSRWVYIGLAMVSVAVMLSLILWVLYARERRHRKYTKLVDATSGLASNSFQSRGP</sequence>
<dbReference type="AlphaFoldDB" id="A0ABD3TER7"/>
<dbReference type="EMBL" id="JBJXBP010000004">
    <property type="protein sequence ID" value="KAL3835506.1"/>
    <property type="molecule type" value="Genomic_DNA"/>
</dbReference>
<keyword evidence="4" id="KW-1185">Reference proteome</keyword>
<evidence type="ECO:0000313" key="3">
    <source>
        <dbReference type="EMBL" id="KAL3835506.1"/>
    </source>
</evidence>
<feature type="transmembrane region" description="Helical" evidence="1">
    <location>
        <begin position="133"/>
        <end position="157"/>
    </location>
</feature>
<dbReference type="PANTHER" id="PTHR31414">
    <property type="entry name" value="TRANSMEMBRANE PROTEIN DDB_G0292058"/>
    <property type="match status" value="1"/>
</dbReference>
<accession>A0ABD3TER7</accession>
<protein>
    <submittedName>
        <fullName evidence="3">Uncharacterized protein</fullName>
    </submittedName>
</protein>
<evidence type="ECO:0000256" key="2">
    <source>
        <dbReference type="SAM" id="SignalP"/>
    </source>
</evidence>
<dbReference type="InterPro" id="IPR040283">
    <property type="entry name" value="DDB_G0292058-like"/>
</dbReference>
<keyword evidence="1" id="KW-1133">Transmembrane helix</keyword>
<feature type="signal peptide" evidence="2">
    <location>
        <begin position="1"/>
        <end position="33"/>
    </location>
</feature>
<keyword evidence="1" id="KW-0812">Transmembrane</keyword>